<organism evidence="1">
    <name type="scientific">Schistosoma curassoni</name>
    <dbReference type="NCBI Taxonomy" id="6186"/>
    <lineage>
        <taxon>Eukaryota</taxon>
        <taxon>Metazoa</taxon>
        <taxon>Spiralia</taxon>
        <taxon>Lophotrochozoa</taxon>
        <taxon>Platyhelminthes</taxon>
        <taxon>Trematoda</taxon>
        <taxon>Digenea</taxon>
        <taxon>Strigeidida</taxon>
        <taxon>Schistosomatoidea</taxon>
        <taxon>Schistosomatidae</taxon>
        <taxon>Schistosoma</taxon>
    </lineage>
</organism>
<proteinExistence type="predicted"/>
<name>A0A183JD35_9TREM</name>
<evidence type="ECO:0000313" key="1">
    <source>
        <dbReference type="WBParaSite" id="SCUD_0000059501-mRNA-1"/>
    </source>
</evidence>
<sequence>MGALIIRQIGCKSYTFHFTANLVTTMWYCKTSRVKFRIFSASTKASVRNGETYHNLFDKMDSAKRKMNQTRC</sequence>
<protein>
    <submittedName>
        <fullName evidence="1">Secreted protein</fullName>
    </submittedName>
</protein>
<accession>A0A183JD35</accession>
<dbReference type="AlphaFoldDB" id="A0A183JD35"/>
<reference evidence="1" key="1">
    <citation type="submission" date="2016-06" db="UniProtKB">
        <authorList>
            <consortium name="WormBaseParasite"/>
        </authorList>
    </citation>
    <scope>IDENTIFICATION</scope>
</reference>
<dbReference type="WBParaSite" id="SCUD_0000059501-mRNA-1">
    <property type="protein sequence ID" value="SCUD_0000059501-mRNA-1"/>
    <property type="gene ID" value="SCUD_0000059501"/>
</dbReference>